<evidence type="ECO:0000256" key="1">
    <source>
        <dbReference type="SAM" id="MobiDB-lite"/>
    </source>
</evidence>
<dbReference type="STRING" id="1882483.A0A317XUS7"/>
<dbReference type="InParanoid" id="A0A317XUS7"/>
<feature type="compositionally biased region" description="Low complexity" evidence="1">
    <location>
        <begin position="224"/>
        <end position="242"/>
    </location>
</feature>
<evidence type="ECO:0000256" key="2">
    <source>
        <dbReference type="SAM" id="Phobius"/>
    </source>
</evidence>
<evidence type="ECO:0000313" key="4">
    <source>
        <dbReference type="Proteomes" id="UP000246740"/>
    </source>
</evidence>
<feature type="region of interest" description="Disordered" evidence="1">
    <location>
        <begin position="263"/>
        <end position="329"/>
    </location>
</feature>
<feature type="compositionally biased region" description="Polar residues" evidence="1">
    <location>
        <begin position="102"/>
        <end position="120"/>
    </location>
</feature>
<dbReference type="Proteomes" id="UP000246740">
    <property type="component" value="Unassembled WGS sequence"/>
</dbReference>
<evidence type="ECO:0000313" key="3">
    <source>
        <dbReference type="EMBL" id="PWZ01610.1"/>
    </source>
</evidence>
<reference evidence="3 4" key="1">
    <citation type="journal article" date="2018" name="Mol. Biol. Evol.">
        <title>Broad Genomic Sampling Reveals a Smut Pathogenic Ancestry of the Fungal Clade Ustilaginomycotina.</title>
        <authorList>
            <person name="Kijpornyongpan T."/>
            <person name="Mondo S.J."/>
            <person name="Barry K."/>
            <person name="Sandor L."/>
            <person name="Lee J."/>
            <person name="Lipzen A."/>
            <person name="Pangilinan J."/>
            <person name="LaButti K."/>
            <person name="Hainaut M."/>
            <person name="Henrissat B."/>
            <person name="Grigoriev I.V."/>
            <person name="Spatafora J.W."/>
            <person name="Aime M.C."/>
        </authorList>
    </citation>
    <scope>NUCLEOTIDE SEQUENCE [LARGE SCALE GENOMIC DNA]</scope>
    <source>
        <strain evidence="3 4">MCA 3645</strain>
    </source>
</reference>
<feature type="region of interest" description="Disordered" evidence="1">
    <location>
        <begin position="405"/>
        <end position="427"/>
    </location>
</feature>
<keyword evidence="2" id="KW-0812">Transmembrane</keyword>
<dbReference type="OrthoDB" id="2556174at2759"/>
<feature type="region of interest" description="Disordered" evidence="1">
    <location>
        <begin position="164"/>
        <end position="245"/>
    </location>
</feature>
<feature type="compositionally biased region" description="Low complexity" evidence="1">
    <location>
        <begin position="33"/>
        <end position="65"/>
    </location>
</feature>
<feature type="compositionally biased region" description="Polar residues" evidence="1">
    <location>
        <begin position="204"/>
        <end position="216"/>
    </location>
</feature>
<feature type="compositionally biased region" description="Polar residues" evidence="1">
    <location>
        <begin position="176"/>
        <end position="188"/>
    </location>
</feature>
<feature type="region of interest" description="Disordered" evidence="1">
    <location>
        <begin position="1"/>
        <end position="143"/>
    </location>
</feature>
<dbReference type="EMBL" id="KZ819190">
    <property type="protein sequence ID" value="PWZ01610.1"/>
    <property type="molecule type" value="Genomic_DNA"/>
</dbReference>
<protein>
    <submittedName>
        <fullName evidence="3">Uncharacterized protein</fullName>
    </submittedName>
</protein>
<keyword evidence="2" id="KW-0472">Membrane</keyword>
<sequence>MAPSSSSSPAEPSAVSAAPTIADGPHRSRSRQTPKTATATASAAAQRARSPPSSAVPAFASHAAADMARSPALSGSGFGSRASDAARITLAPGQQREALRADTNTSARRSLSKSPATTRPPSVISARDVASPPASASNSRRSSVVLDSAAYRYSLNVGGISRFPAASSGGTASGGNQILAQAQANSAAIQPPDRRSSPRIDAGISTSTSSSKTPDQSLALIDPSRASYSSTSSRNSRTSSRYIAEEVAPQRRPVYLTLPSDPAAVGPWSSSASTAAKSKAKSNHEPKPQTNPTHDPDTDTSTSGRNSKIMTSFPFPHPATPRRKDGATGRFGTAARVGSTWQRILTALFAGPYERQLLREEQEDDAITQSIIDGIASRRQSGANQSATVLGGTVGSAPNYGAIPSASTSRAPLPSNKAGALADEDESFDPSDPYGYRRLAGPHLLPSYTTDLATRRRERRRARSRARFQCMALWTIWTVSILLLIIVAVCLFSFEFPDRLPLPGGQPEDGDPDIPALRMSSLFFLASRRDPFQFLHLLKTIPARTLHLLVPLFNS</sequence>
<name>A0A317XUS7_9BASI</name>
<proteinExistence type="predicted"/>
<feature type="compositionally biased region" description="Low complexity" evidence="1">
    <location>
        <begin position="1"/>
        <end position="19"/>
    </location>
</feature>
<keyword evidence="2" id="KW-1133">Transmembrane helix</keyword>
<feature type="transmembrane region" description="Helical" evidence="2">
    <location>
        <begin position="471"/>
        <end position="494"/>
    </location>
</feature>
<organism evidence="3 4">
    <name type="scientific">Testicularia cyperi</name>
    <dbReference type="NCBI Taxonomy" id="1882483"/>
    <lineage>
        <taxon>Eukaryota</taxon>
        <taxon>Fungi</taxon>
        <taxon>Dikarya</taxon>
        <taxon>Basidiomycota</taxon>
        <taxon>Ustilaginomycotina</taxon>
        <taxon>Ustilaginomycetes</taxon>
        <taxon>Ustilaginales</taxon>
        <taxon>Anthracoideaceae</taxon>
        <taxon>Testicularia</taxon>
    </lineage>
</organism>
<keyword evidence="4" id="KW-1185">Reference proteome</keyword>
<accession>A0A317XUS7</accession>
<feature type="compositionally biased region" description="Low complexity" evidence="1">
    <location>
        <begin position="129"/>
        <end position="143"/>
    </location>
</feature>
<dbReference type="AlphaFoldDB" id="A0A317XUS7"/>
<gene>
    <name evidence="3" type="ORF">BCV70DRAFT_77567</name>
</gene>